<sequence length="278" mass="28068">MGALAYVVLLPGDEWLSLPVVAGSLWLVELGIGPLQPVLVLVALGLTITFGAVALRLDVATVSGALAGGLCLVVTTVLGGIEWAFVLLAFFGSGSLLSRVDPPRTQLPHLSDPSDQPRSAGNVLANAGASTGAVVLYALADPVLGADPRALVFAFVGGIAAATSDTVASEIGERYEHAWLITSRERVDSGTDGAVSIPGTLAGISGAATIAVCATLVFTPLVLTDGLLLTAIGTLGMLLDSVLGVTVEGRWIANDGVNLVATTTIALSSAVLVCSPIY</sequence>
<name>A0ABD5SSR0_9EURY</name>
<dbReference type="EMBL" id="JBHSWV010000297">
    <property type="protein sequence ID" value="MFC6766821.1"/>
    <property type="molecule type" value="Genomic_DNA"/>
</dbReference>
<comment type="subcellular location">
    <subcellularLocation>
        <location evidence="1">Membrane</location>
        <topology evidence="1">Multi-pass membrane protein</topology>
    </subcellularLocation>
</comment>
<evidence type="ECO:0000256" key="2">
    <source>
        <dbReference type="ARBA" id="ARBA00009012"/>
    </source>
</evidence>
<evidence type="ECO:0000256" key="4">
    <source>
        <dbReference type="ARBA" id="ARBA00022989"/>
    </source>
</evidence>
<proteinExistence type="inferred from homology"/>
<dbReference type="Pfam" id="PF01940">
    <property type="entry name" value="DUF92"/>
    <property type="match status" value="1"/>
</dbReference>
<evidence type="ECO:0000256" key="3">
    <source>
        <dbReference type="ARBA" id="ARBA00022692"/>
    </source>
</evidence>
<organism evidence="7 8">
    <name type="scientific">Natrinema soli</name>
    <dbReference type="NCBI Taxonomy" id="1930624"/>
    <lineage>
        <taxon>Archaea</taxon>
        <taxon>Methanobacteriati</taxon>
        <taxon>Methanobacteriota</taxon>
        <taxon>Stenosarchaea group</taxon>
        <taxon>Halobacteria</taxon>
        <taxon>Halobacteriales</taxon>
        <taxon>Natrialbaceae</taxon>
        <taxon>Natrinema</taxon>
    </lineage>
</organism>
<comment type="similarity">
    <text evidence="2">Belongs to the TMEM19 family.</text>
</comment>
<feature type="transmembrane region" description="Helical" evidence="6">
    <location>
        <begin position="69"/>
        <end position="91"/>
    </location>
</feature>
<evidence type="ECO:0000313" key="7">
    <source>
        <dbReference type="EMBL" id="MFC6766821.1"/>
    </source>
</evidence>
<dbReference type="PANTHER" id="PTHR13353">
    <property type="entry name" value="TRANSMEMBRANE PROTEIN 19"/>
    <property type="match status" value="1"/>
</dbReference>
<evidence type="ECO:0000313" key="8">
    <source>
        <dbReference type="Proteomes" id="UP001596383"/>
    </source>
</evidence>
<keyword evidence="5 6" id="KW-0472">Membrane</keyword>
<dbReference type="GO" id="GO:0016020">
    <property type="term" value="C:membrane"/>
    <property type="evidence" value="ECO:0007669"/>
    <property type="project" value="UniProtKB-SubCell"/>
</dbReference>
<dbReference type="Proteomes" id="UP001596383">
    <property type="component" value="Unassembled WGS sequence"/>
</dbReference>
<evidence type="ECO:0000256" key="6">
    <source>
        <dbReference type="SAM" id="Phobius"/>
    </source>
</evidence>
<comment type="caution">
    <text evidence="7">The sequence shown here is derived from an EMBL/GenBank/DDBJ whole genome shotgun (WGS) entry which is preliminary data.</text>
</comment>
<keyword evidence="3 6" id="KW-0812">Transmembrane</keyword>
<protein>
    <submittedName>
        <fullName evidence="7">DUF92 domain-containing protein</fullName>
    </submittedName>
</protein>
<evidence type="ECO:0000256" key="1">
    <source>
        <dbReference type="ARBA" id="ARBA00004141"/>
    </source>
</evidence>
<gene>
    <name evidence="7" type="ORF">ACFQE6_18070</name>
</gene>
<dbReference type="RefSeq" id="WP_273739766.1">
    <property type="nucleotide sequence ID" value="NZ_JAQIVI010000297.1"/>
</dbReference>
<keyword evidence="4 6" id="KW-1133">Transmembrane helix</keyword>
<dbReference type="PANTHER" id="PTHR13353:SF5">
    <property type="entry name" value="TRANSMEMBRANE PROTEIN 19"/>
    <property type="match status" value="1"/>
</dbReference>
<dbReference type="AlphaFoldDB" id="A0ABD5SSR0"/>
<reference evidence="7 8" key="1">
    <citation type="journal article" date="2019" name="Int. J. Syst. Evol. Microbiol.">
        <title>The Global Catalogue of Microorganisms (GCM) 10K type strain sequencing project: providing services to taxonomists for standard genome sequencing and annotation.</title>
        <authorList>
            <consortium name="The Broad Institute Genomics Platform"/>
            <consortium name="The Broad Institute Genome Sequencing Center for Infectious Disease"/>
            <person name="Wu L."/>
            <person name="Ma J."/>
        </authorList>
    </citation>
    <scope>NUCLEOTIDE SEQUENCE [LARGE SCALE GENOMIC DNA]</scope>
    <source>
        <strain evidence="7 8">LMG 29247</strain>
    </source>
</reference>
<accession>A0ABD5SSR0</accession>
<keyword evidence="8" id="KW-1185">Reference proteome</keyword>
<evidence type="ECO:0000256" key="5">
    <source>
        <dbReference type="ARBA" id="ARBA00023136"/>
    </source>
</evidence>
<dbReference type="InterPro" id="IPR002794">
    <property type="entry name" value="DUF92_TMEM19"/>
</dbReference>
<feature type="transmembrane region" description="Helical" evidence="6">
    <location>
        <begin position="38"/>
        <end position="57"/>
    </location>
</feature>